<gene>
    <name evidence="2" type="ORF">PIBRA_LOCUS7068</name>
</gene>
<accession>A0A9P0TJJ9</accession>
<dbReference type="PANTHER" id="PTHR11257:SF13">
    <property type="entry name" value="GEO07322P1"/>
    <property type="match status" value="1"/>
</dbReference>
<reference evidence="2" key="1">
    <citation type="submission" date="2022-05" db="EMBL/GenBank/DDBJ databases">
        <authorList>
            <person name="Okamura Y."/>
        </authorList>
    </citation>
    <scope>NUCLEOTIDE SEQUENCE</scope>
</reference>
<sequence length="122" mass="13723">MKIIVLLAVVGAALAVSNDYYTTADDDLDMKAVVSDLVKLKAMADCFLDRGSCDDVTMSFKKIVPDSIETMCMRCNDVQKHLAKTFIKGLLSNAPHDHDSFLKKFDPYEKYRTKFMEAIKGF</sequence>
<dbReference type="InterPro" id="IPR005055">
    <property type="entry name" value="A10/PebIII"/>
</dbReference>
<evidence type="ECO:0000313" key="2">
    <source>
        <dbReference type="EMBL" id="CAH4030413.1"/>
    </source>
</evidence>
<dbReference type="AlphaFoldDB" id="A0A9P0TJJ9"/>
<dbReference type="Proteomes" id="UP001152562">
    <property type="component" value="Unassembled WGS sequence"/>
</dbReference>
<name>A0A9P0TJJ9_PIEBR</name>
<dbReference type="PANTHER" id="PTHR11257">
    <property type="entry name" value="CHEMOSENSORY PROTEIN-RELATED"/>
    <property type="match status" value="1"/>
</dbReference>
<dbReference type="SUPFAM" id="SSF100910">
    <property type="entry name" value="Chemosensory protein Csp2"/>
    <property type="match status" value="1"/>
</dbReference>
<protein>
    <recommendedName>
        <fullName evidence="4">Chemosensory protein</fullName>
    </recommendedName>
</protein>
<evidence type="ECO:0008006" key="4">
    <source>
        <dbReference type="Google" id="ProtNLM"/>
    </source>
</evidence>
<comment type="caution">
    <text evidence="2">The sequence shown here is derived from an EMBL/GenBank/DDBJ whole genome shotgun (WGS) entry which is preliminary data.</text>
</comment>
<feature type="chain" id="PRO_5040302802" description="Chemosensory protein" evidence="1">
    <location>
        <begin position="16"/>
        <end position="122"/>
    </location>
</feature>
<dbReference type="EMBL" id="CALOZG010000010">
    <property type="protein sequence ID" value="CAH4030413.1"/>
    <property type="molecule type" value="Genomic_DNA"/>
</dbReference>
<proteinExistence type="predicted"/>
<keyword evidence="3" id="KW-1185">Reference proteome</keyword>
<dbReference type="InterPro" id="IPR036682">
    <property type="entry name" value="OS_D_A10/PebIII_sf"/>
</dbReference>
<keyword evidence="1" id="KW-0732">Signal</keyword>
<feature type="signal peptide" evidence="1">
    <location>
        <begin position="1"/>
        <end position="15"/>
    </location>
</feature>
<evidence type="ECO:0000256" key="1">
    <source>
        <dbReference type="SAM" id="SignalP"/>
    </source>
</evidence>
<evidence type="ECO:0000313" key="3">
    <source>
        <dbReference type="Proteomes" id="UP001152562"/>
    </source>
</evidence>
<organism evidence="2 3">
    <name type="scientific">Pieris brassicae</name>
    <name type="common">White butterfly</name>
    <name type="synonym">Large white butterfly</name>
    <dbReference type="NCBI Taxonomy" id="7116"/>
    <lineage>
        <taxon>Eukaryota</taxon>
        <taxon>Metazoa</taxon>
        <taxon>Ecdysozoa</taxon>
        <taxon>Arthropoda</taxon>
        <taxon>Hexapoda</taxon>
        <taxon>Insecta</taxon>
        <taxon>Pterygota</taxon>
        <taxon>Neoptera</taxon>
        <taxon>Endopterygota</taxon>
        <taxon>Lepidoptera</taxon>
        <taxon>Glossata</taxon>
        <taxon>Ditrysia</taxon>
        <taxon>Papilionoidea</taxon>
        <taxon>Pieridae</taxon>
        <taxon>Pierinae</taxon>
        <taxon>Pieris</taxon>
    </lineage>
</organism>
<dbReference type="Pfam" id="PF03392">
    <property type="entry name" value="OS-D"/>
    <property type="match status" value="1"/>
</dbReference>
<dbReference type="Gene3D" id="1.10.2080.10">
    <property type="entry name" value="Insect odorant-binding protein A10/Ejaculatory bulb-specific protein 3"/>
    <property type="match status" value="1"/>
</dbReference>